<dbReference type="InterPro" id="IPR020904">
    <property type="entry name" value="Sc_DH/Rdtase_CS"/>
</dbReference>
<keyword evidence="3" id="KW-0560">Oxidoreductase</keyword>
<dbReference type="PRINTS" id="PR00080">
    <property type="entry name" value="SDRFAMILY"/>
</dbReference>
<dbReference type="GeneID" id="70124170"/>
<dbReference type="EMBL" id="JAGPXC010000002">
    <property type="protein sequence ID" value="KAH6657145.1"/>
    <property type="molecule type" value="Genomic_DNA"/>
</dbReference>
<dbReference type="GO" id="GO:0019433">
    <property type="term" value="P:triglyceride catabolic process"/>
    <property type="evidence" value="ECO:0007669"/>
    <property type="project" value="TreeGrafter"/>
</dbReference>
<dbReference type="InterPro" id="IPR002347">
    <property type="entry name" value="SDR_fam"/>
</dbReference>
<protein>
    <recommendedName>
        <fullName evidence="7">NADPH-dependent 1-acyldihydroxyacetone phosphate reductase</fullName>
    </recommendedName>
</protein>
<evidence type="ECO:0000256" key="1">
    <source>
        <dbReference type="ARBA" id="ARBA00006484"/>
    </source>
</evidence>
<dbReference type="RefSeq" id="XP_045961379.1">
    <property type="nucleotide sequence ID" value="XM_046095277.1"/>
</dbReference>
<name>A0A9P8UQJ2_9PEZI</name>
<dbReference type="GO" id="GO:0006654">
    <property type="term" value="P:phosphatidic acid biosynthetic process"/>
    <property type="evidence" value="ECO:0007669"/>
    <property type="project" value="TreeGrafter"/>
</dbReference>
<dbReference type="CDD" id="cd05374">
    <property type="entry name" value="17beta-HSD-like_SDR_c"/>
    <property type="match status" value="1"/>
</dbReference>
<comment type="caution">
    <text evidence="5">The sequence shown here is derived from an EMBL/GenBank/DDBJ whole genome shotgun (WGS) entry which is preliminary data.</text>
</comment>
<dbReference type="OrthoDB" id="2102561at2759"/>
<dbReference type="AlphaFoldDB" id="A0A9P8UQJ2"/>
<keyword evidence="2" id="KW-0521">NADP</keyword>
<dbReference type="Pfam" id="PF00106">
    <property type="entry name" value="adh_short"/>
    <property type="match status" value="1"/>
</dbReference>
<dbReference type="PANTHER" id="PTHR44169">
    <property type="entry name" value="NADPH-DEPENDENT 1-ACYLDIHYDROXYACETONE PHOSPHATE REDUCTASE"/>
    <property type="match status" value="1"/>
</dbReference>
<dbReference type="GO" id="GO:0005783">
    <property type="term" value="C:endoplasmic reticulum"/>
    <property type="evidence" value="ECO:0007669"/>
    <property type="project" value="TreeGrafter"/>
</dbReference>
<dbReference type="PRINTS" id="PR00081">
    <property type="entry name" value="GDHRDH"/>
</dbReference>
<keyword evidence="6" id="KW-1185">Reference proteome</keyword>
<organism evidence="5 6">
    <name type="scientific">Truncatella angustata</name>
    <dbReference type="NCBI Taxonomy" id="152316"/>
    <lineage>
        <taxon>Eukaryota</taxon>
        <taxon>Fungi</taxon>
        <taxon>Dikarya</taxon>
        <taxon>Ascomycota</taxon>
        <taxon>Pezizomycotina</taxon>
        <taxon>Sordariomycetes</taxon>
        <taxon>Xylariomycetidae</taxon>
        <taxon>Amphisphaeriales</taxon>
        <taxon>Sporocadaceae</taxon>
        <taxon>Truncatella</taxon>
    </lineage>
</organism>
<dbReference type="GO" id="GO:0004806">
    <property type="term" value="F:triacylglycerol lipase activity"/>
    <property type="evidence" value="ECO:0007669"/>
    <property type="project" value="TreeGrafter"/>
</dbReference>
<sequence length="283" mass="31617">MGVLSEMKTVLITGCSPGSIGEALAKEFLLHDQFAVCVTSLPGEELPELESLGATCFPVDVTSTNSVNALNYAVVENMGYNLDILINCAGMNYVMPALDVDVDELKRIFDVNLFGTVRMIQAFSTNLINRKGLIVNVGSLAAYAPYVFGSSYNASKAALLAYSNTLRIELSPWSVRVMTIIAGPVVSGLMTRKQRTLPKDSRYQPIVEAFNQRTTHDKHGVQAMPTREFAQSVLKQVLKSKPPHSYWIGPFTNMVWWLETLGLASVWSWFFRKRFQLWKLDRH</sequence>
<dbReference type="GO" id="GO:0005811">
    <property type="term" value="C:lipid droplet"/>
    <property type="evidence" value="ECO:0007669"/>
    <property type="project" value="TreeGrafter"/>
</dbReference>
<evidence type="ECO:0000256" key="4">
    <source>
        <dbReference type="RuleBase" id="RU000363"/>
    </source>
</evidence>
<gene>
    <name evidence="5" type="ORF">BKA67DRAFT_180626</name>
</gene>
<evidence type="ECO:0000313" key="6">
    <source>
        <dbReference type="Proteomes" id="UP000758603"/>
    </source>
</evidence>
<dbReference type="GO" id="GO:0000140">
    <property type="term" value="F:acylglycerone-phosphate reductase (NADP+) activity"/>
    <property type="evidence" value="ECO:0007669"/>
    <property type="project" value="TreeGrafter"/>
</dbReference>
<proteinExistence type="inferred from homology"/>
<comment type="similarity">
    <text evidence="1 4">Belongs to the short-chain dehydrogenases/reductases (SDR) family.</text>
</comment>
<evidence type="ECO:0000256" key="3">
    <source>
        <dbReference type="ARBA" id="ARBA00023002"/>
    </source>
</evidence>
<dbReference type="Proteomes" id="UP000758603">
    <property type="component" value="Unassembled WGS sequence"/>
</dbReference>
<dbReference type="PANTHER" id="PTHR44169:SF6">
    <property type="entry name" value="NADPH-DEPENDENT 1-ACYLDIHYDROXYACETONE PHOSPHATE REDUCTASE"/>
    <property type="match status" value="1"/>
</dbReference>
<evidence type="ECO:0000256" key="2">
    <source>
        <dbReference type="ARBA" id="ARBA00022857"/>
    </source>
</evidence>
<dbReference type="SUPFAM" id="SSF51735">
    <property type="entry name" value="NAD(P)-binding Rossmann-fold domains"/>
    <property type="match status" value="1"/>
</dbReference>
<dbReference type="Gene3D" id="3.40.50.720">
    <property type="entry name" value="NAD(P)-binding Rossmann-like Domain"/>
    <property type="match status" value="1"/>
</dbReference>
<dbReference type="PROSITE" id="PS00061">
    <property type="entry name" value="ADH_SHORT"/>
    <property type="match status" value="1"/>
</dbReference>
<evidence type="ECO:0008006" key="7">
    <source>
        <dbReference type="Google" id="ProtNLM"/>
    </source>
</evidence>
<evidence type="ECO:0000313" key="5">
    <source>
        <dbReference type="EMBL" id="KAH6657145.1"/>
    </source>
</evidence>
<dbReference type="InterPro" id="IPR036291">
    <property type="entry name" value="NAD(P)-bd_dom_sf"/>
</dbReference>
<reference evidence="5" key="1">
    <citation type="journal article" date="2021" name="Nat. Commun.">
        <title>Genetic determinants of endophytism in the Arabidopsis root mycobiome.</title>
        <authorList>
            <person name="Mesny F."/>
            <person name="Miyauchi S."/>
            <person name="Thiergart T."/>
            <person name="Pickel B."/>
            <person name="Atanasova L."/>
            <person name="Karlsson M."/>
            <person name="Huettel B."/>
            <person name="Barry K.W."/>
            <person name="Haridas S."/>
            <person name="Chen C."/>
            <person name="Bauer D."/>
            <person name="Andreopoulos W."/>
            <person name="Pangilinan J."/>
            <person name="LaButti K."/>
            <person name="Riley R."/>
            <person name="Lipzen A."/>
            <person name="Clum A."/>
            <person name="Drula E."/>
            <person name="Henrissat B."/>
            <person name="Kohler A."/>
            <person name="Grigoriev I.V."/>
            <person name="Martin F.M."/>
            <person name="Hacquard S."/>
        </authorList>
    </citation>
    <scope>NUCLEOTIDE SEQUENCE</scope>
    <source>
        <strain evidence="5">MPI-SDFR-AT-0073</strain>
    </source>
</reference>
<accession>A0A9P8UQJ2</accession>